<name>A0AB34J307_PRYPA</name>
<protein>
    <recommendedName>
        <fullName evidence="5">C2 domain-containing protein</fullName>
    </recommendedName>
</protein>
<dbReference type="EMBL" id="JBGBPQ010000013">
    <property type="protein sequence ID" value="KAL1511737.1"/>
    <property type="molecule type" value="Genomic_DNA"/>
</dbReference>
<dbReference type="Pfam" id="PF00168">
    <property type="entry name" value="C2"/>
    <property type="match status" value="5"/>
</dbReference>
<keyword evidence="4" id="KW-1133">Transmembrane helix</keyword>
<dbReference type="CDD" id="cd00030">
    <property type="entry name" value="C2"/>
    <property type="match status" value="1"/>
</dbReference>
<keyword evidence="1" id="KW-0479">Metal-binding</keyword>
<feature type="domain" description="C2" evidence="5">
    <location>
        <begin position="856"/>
        <end position="978"/>
    </location>
</feature>
<feature type="compositionally biased region" description="Pro residues" evidence="3">
    <location>
        <begin position="354"/>
        <end position="363"/>
    </location>
</feature>
<dbReference type="InterPro" id="IPR035892">
    <property type="entry name" value="C2_domain_sf"/>
</dbReference>
<feature type="domain" description="C2" evidence="5">
    <location>
        <begin position="383"/>
        <end position="507"/>
    </location>
</feature>
<dbReference type="InterPro" id="IPR000008">
    <property type="entry name" value="C2_dom"/>
</dbReference>
<feature type="domain" description="C2" evidence="5">
    <location>
        <begin position="689"/>
        <end position="809"/>
    </location>
</feature>
<accession>A0AB34J307</accession>
<evidence type="ECO:0000313" key="7">
    <source>
        <dbReference type="Proteomes" id="UP001515480"/>
    </source>
</evidence>
<organism evidence="6 7">
    <name type="scientific">Prymnesium parvum</name>
    <name type="common">Toxic golden alga</name>
    <dbReference type="NCBI Taxonomy" id="97485"/>
    <lineage>
        <taxon>Eukaryota</taxon>
        <taxon>Haptista</taxon>
        <taxon>Haptophyta</taxon>
        <taxon>Prymnesiophyceae</taxon>
        <taxon>Prymnesiales</taxon>
        <taxon>Prymnesiaceae</taxon>
        <taxon>Prymnesium</taxon>
    </lineage>
</organism>
<evidence type="ECO:0000259" key="5">
    <source>
        <dbReference type="PROSITE" id="PS50004"/>
    </source>
</evidence>
<evidence type="ECO:0000256" key="2">
    <source>
        <dbReference type="ARBA" id="ARBA00022837"/>
    </source>
</evidence>
<reference evidence="6 7" key="1">
    <citation type="journal article" date="2024" name="Science">
        <title>Giant polyketide synthase enzymes in the biosynthesis of giant marine polyether toxins.</title>
        <authorList>
            <person name="Fallon T.R."/>
            <person name="Shende V.V."/>
            <person name="Wierzbicki I.H."/>
            <person name="Pendleton A.L."/>
            <person name="Watervoot N.F."/>
            <person name="Auber R.P."/>
            <person name="Gonzalez D.J."/>
            <person name="Wisecaver J.H."/>
            <person name="Moore B.S."/>
        </authorList>
    </citation>
    <scope>NUCLEOTIDE SEQUENCE [LARGE SCALE GENOMIC DNA]</scope>
    <source>
        <strain evidence="6 7">12B1</strain>
    </source>
</reference>
<dbReference type="Gene3D" id="2.60.40.150">
    <property type="entry name" value="C2 domain"/>
    <property type="match status" value="5"/>
</dbReference>
<feature type="transmembrane region" description="Helical" evidence="4">
    <location>
        <begin position="1506"/>
        <end position="1525"/>
    </location>
</feature>
<feature type="transmembrane region" description="Helical" evidence="4">
    <location>
        <begin position="1694"/>
        <end position="1715"/>
    </location>
</feature>
<evidence type="ECO:0000256" key="3">
    <source>
        <dbReference type="SAM" id="MobiDB-lite"/>
    </source>
</evidence>
<keyword evidence="2" id="KW-0106">Calcium</keyword>
<dbReference type="SMART" id="SM00239">
    <property type="entry name" value="C2"/>
    <property type="match status" value="5"/>
</dbReference>
<evidence type="ECO:0000313" key="6">
    <source>
        <dbReference type="EMBL" id="KAL1511737.1"/>
    </source>
</evidence>
<feature type="domain" description="C2" evidence="5">
    <location>
        <begin position="545"/>
        <end position="668"/>
    </location>
</feature>
<feature type="region of interest" description="Disordered" evidence="3">
    <location>
        <begin position="269"/>
        <end position="299"/>
    </location>
</feature>
<dbReference type="PROSITE" id="PS50004">
    <property type="entry name" value="C2"/>
    <property type="match status" value="5"/>
</dbReference>
<comment type="caution">
    <text evidence="6">The sequence shown here is derived from an EMBL/GenBank/DDBJ whole genome shotgun (WGS) entry which is preliminary data.</text>
</comment>
<feature type="region of interest" description="Disordered" evidence="3">
    <location>
        <begin position="1"/>
        <end position="139"/>
    </location>
</feature>
<gene>
    <name evidence="6" type="ORF">AB1Y20_005025</name>
</gene>
<dbReference type="SUPFAM" id="SSF49562">
    <property type="entry name" value="C2 domain (Calcium/lipid-binding domain, CaLB)"/>
    <property type="match status" value="5"/>
</dbReference>
<dbReference type="GO" id="GO:0046872">
    <property type="term" value="F:metal ion binding"/>
    <property type="evidence" value="ECO:0007669"/>
    <property type="project" value="UniProtKB-KW"/>
</dbReference>
<feature type="transmembrane region" description="Helical" evidence="4">
    <location>
        <begin position="1214"/>
        <end position="1240"/>
    </location>
</feature>
<feature type="transmembrane region" description="Helical" evidence="4">
    <location>
        <begin position="1424"/>
        <end position="1448"/>
    </location>
</feature>
<dbReference type="PANTHER" id="PTHR45911">
    <property type="entry name" value="C2 DOMAIN-CONTAINING PROTEIN"/>
    <property type="match status" value="1"/>
</dbReference>
<dbReference type="Proteomes" id="UP001515480">
    <property type="component" value="Unassembled WGS sequence"/>
</dbReference>
<keyword evidence="4" id="KW-0472">Membrane</keyword>
<keyword evidence="7" id="KW-1185">Reference proteome</keyword>
<feature type="region of interest" description="Disordered" evidence="3">
    <location>
        <begin position="348"/>
        <end position="374"/>
    </location>
</feature>
<evidence type="ECO:0000256" key="4">
    <source>
        <dbReference type="SAM" id="Phobius"/>
    </source>
</evidence>
<evidence type="ECO:0000256" key="1">
    <source>
        <dbReference type="ARBA" id="ARBA00022723"/>
    </source>
</evidence>
<sequence>MLKRIRRSRSKEKYSCATGNPEDEPAEQLPTPPTDQPPDESEADSEAPTPRPPDAEVELPTSEPDSSVPTIAEDAPSAAGVAVSEEARNEQAKATIGASAKGFFARKPASAKGGDVNPEETPASAEQSRSGVRGMIDRKLNARETRAIAAKARTESGAIPTEYKKYPIRFENASEKRAWNILNKKASGDGSSSNKLSFKQRMANRAFAHLQKKVVLKLESMYTEKIKPGVTADKRTPWPLRVAIHELVDELWGGLQVEVERVFEKLISDGKHDEEEEGKSAPPSPPGSPPETDSSIEQTSIRDSASLDDPAFQACNPHPAAAWGDFESRALAKIEAVLSNFHDPGCDEWKSRPMPLPSPPMSPPEHEGKGDNNESITEGMVEGVGHEEMEEKVVEEAILGSAPIVLTITLKSAAGIMAADRNGKSDPFVKISFGNEKQSSKVCYKTLDPVWNASFEFKGTKEMLLSQPVTLDVRDYDGIASKSDPLGWAELDVSTLQPNDNTQEFTLDLADDTIPGSRGSIIVAARYVVVTDKARHRGPPFPSPIAGLLKKTPTPSPVDDKPISLFCLLESGSGLAAADKNGFSDPFVRLTVNKVDKSSKVVKETLDPVWEQEFSWTGARSALLGTPMKLKVKDDDGFARKTQLLGSAEIDLLPVLDALKNPGEEQMLEVPLDTQGSLKIRLWWRPAQTVSKNPFHLRSNATGDFVRVRVTLGHATGLMAADKNGLSDPYVKLILGTDKKTSKVIKKTLEPVWEQEFQWKVLKETLATLPLKLELFDKDVLGNKDDSLGVASCYLSEIEAPGVPEDLALSLDTQGQVFVKVMWDPILPPKPQRPIGEVCGDLTKYGTMPATEPLSKWMKLLPWLRLRWEYSSVTLVLKVLAATGLRAADAGGTSDPYMTIRLNALQQWERRTRTVQKTVDPVWDESFTISGFVQAVKEKPMLINVYDDDIVSADDILGCARVDLSPLVGPNAVKAGPPVKLCVPLEAPPKEKKLMLRAIGASDHAARGNVYLAVEVQDIVRPSWLQVAYLFFHPVLRPVLELAALWREGCSDATVKIILKSGRNMTGRDLQNKVGLKPGHLKSIQSRFDENEIKPKLKICEQKDDGRLFYEKPIEPIGMKHDNVWEHTITLNYKWWELTRAPLAIKLPIGQSGFREGVATVDLAAMESYAKDPDDFHRDVELLCSFVNPSSNAQVTTGKLQVGVTVKKDREPTYLTAFLMLVLFLIRKLYTCILGLPVFVATCKRNYTTLTMNVLIRNGIGLRAADRGGKSDPYLTLALGKHLYYTSVFPKSVNPVWEESFSFTDVYGNLTEAPLLMEVFDEDELSRDDSLGTVEFDLRLVPFFSEKCKEGVDFSLPLSSQGDISISVRCSDIKPPSNWLLFRAVVIDPLLRLIETLRHFILYYRMPYDRTVWAKLRDPWTIVVMYIAASPDIFIRGLFFSFFLLCIIHDRDEFQLMRYILGLKGSQFISGLLKGLIGYIDFWVCASGDCRLTGPGVGQHVVEQMMLLTWLQLLLWTAFVLLPYASHLNPQTGRLSYERGRRLWKTNYATSLIRAQARWSYSNDQGLIGGANRYMRLVEDVELGESDQTDSTSDATSRSWRSVIARKFLRCASFARGVLIEADAVAGAYWGPLYQPSTRNRMVSLLKWDVYMFIGQFALYYAMLFEFFSRRPDTTIFQNALHTLTTYSGWQAELTYAVVKILFSLSAFPFFLFTIGPLSRLFTHTEATAYTRDGKLVPTDPNGLSAYLQWFKEDVLGVDRYHEELQHNFPRKDYDRIKKVVARSEACLKKAWQQPSTAIRITRKQKAELDSVLRSVVTRETASDELYWKCFPDQVLIERYIDEKQASINETFEASTSNLSEATDGTENSKRSI</sequence>
<keyword evidence="4" id="KW-0812">Transmembrane</keyword>
<feature type="compositionally biased region" description="Basic residues" evidence="3">
    <location>
        <begin position="1"/>
        <end position="10"/>
    </location>
</feature>
<proteinExistence type="predicted"/>
<dbReference type="PRINTS" id="PR00360">
    <property type="entry name" value="C2DOMAIN"/>
</dbReference>
<feature type="transmembrane region" description="Helical" evidence="4">
    <location>
        <begin position="1650"/>
        <end position="1668"/>
    </location>
</feature>
<feature type="domain" description="C2" evidence="5">
    <location>
        <begin position="1233"/>
        <end position="1351"/>
    </location>
</feature>